<evidence type="ECO:0000256" key="2">
    <source>
        <dbReference type="ARBA" id="ARBA00022605"/>
    </source>
</evidence>
<feature type="binding site" evidence="6">
    <location>
        <position position="86"/>
    </location>
    <ligand>
        <name>shikimate</name>
        <dbReference type="ChEBI" id="CHEBI:36208"/>
    </ligand>
</feature>
<dbReference type="InterPro" id="IPR006151">
    <property type="entry name" value="Shikm_DH/Glu-tRNA_Rdtase"/>
</dbReference>
<feature type="binding site" evidence="6">
    <location>
        <position position="214"/>
    </location>
    <ligand>
        <name>NADP(+)</name>
        <dbReference type="ChEBI" id="CHEBI:58349"/>
    </ligand>
</feature>
<comment type="function">
    <text evidence="6">Involved in the biosynthesis of the chorismate, which leads to the biosynthesis of aromatic amino acids. Catalyzes the reversible NADPH linked reduction of 3-dehydroshikimate (DHSA) to yield shikimate (SA).</text>
</comment>
<dbReference type="GO" id="GO:0009073">
    <property type="term" value="P:aromatic amino acid family biosynthetic process"/>
    <property type="evidence" value="ECO:0007669"/>
    <property type="project" value="UniProtKB-KW"/>
</dbReference>
<feature type="binding site" evidence="6">
    <location>
        <position position="62"/>
    </location>
    <ligand>
        <name>shikimate</name>
        <dbReference type="ChEBI" id="CHEBI:36208"/>
    </ligand>
</feature>
<feature type="binding site" evidence="6">
    <location>
        <begin position="15"/>
        <end position="17"/>
    </location>
    <ligand>
        <name>shikimate</name>
        <dbReference type="ChEBI" id="CHEBI:36208"/>
    </ligand>
</feature>
<dbReference type="GO" id="GO:0004764">
    <property type="term" value="F:shikimate 3-dehydrogenase (NADP+) activity"/>
    <property type="evidence" value="ECO:0007669"/>
    <property type="project" value="UniProtKB-UniRule"/>
</dbReference>
<reference evidence="10 11" key="1">
    <citation type="submission" date="2017-11" db="EMBL/GenBank/DDBJ databases">
        <title>Isolation and Characterization of Family Methanocellaceae Species from Potential Methane Hydrate Area Offshore Southwestern Taiwan.</title>
        <authorList>
            <person name="Zhang W.-L."/>
            <person name="Chen W.-C."/>
            <person name="Lai M.-C."/>
            <person name="Chen S.-C."/>
        </authorList>
    </citation>
    <scope>NUCLEOTIDE SEQUENCE [LARGE SCALE GENOMIC DNA]</scope>
    <source>
        <strain evidence="10 11">CWC-04</strain>
    </source>
</reference>
<feature type="binding site" evidence="6">
    <location>
        <position position="237"/>
    </location>
    <ligand>
        <name>NADP(+)</name>
        <dbReference type="ChEBI" id="CHEBI:58349"/>
    </ligand>
</feature>
<dbReference type="NCBIfam" id="TIGR00507">
    <property type="entry name" value="aroE"/>
    <property type="match status" value="1"/>
</dbReference>
<feature type="binding site" evidence="6">
    <location>
        <position position="216"/>
    </location>
    <ligand>
        <name>shikimate</name>
        <dbReference type="ChEBI" id="CHEBI:36208"/>
    </ligand>
</feature>
<dbReference type="InterPro" id="IPR011342">
    <property type="entry name" value="Shikimate_DH"/>
</dbReference>
<dbReference type="SUPFAM" id="SSF53223">
    <property type="entry name" value="Aminoacid dehydrogenase-like, N-terminal domain"/>
    <property type="match status" value="1"/>
</dbReference>
<name>A0AAP2W5U5_9EURY</name>
<dbReference type="Pfam" id="PF01488">
    <property type="entry name" value="Shikimate_DH"/>
    <property type="match status" value="1"/>
</dbReference>
<evidence type="ECO:0000259" key="7">
    <source>
        <dbReference type="Pfam" id="PF01488"/>
    </source>
</evidence>
<dbReference type="GO" id="GO:0019632">
    <property type="term" value="P:shikimate metabolic process"/>
    <property type="evidence" value="ECO:0007669"/>
    <property type="project" value="InterPro"/>
</dbReference>
<dbReference type="NCBIfam" id="NF001319">
    <property type="entry name" value="PRK00258.3-3"/>
    <property type="match status" value="1"/>
</dbReference>
<accession>A0AAP2W5U5</accession>
<dbReference type="Gene3D" id="3.40.50.10860">
    <property type="entry name" value="Leucine Dehydrogenase, chain A, domain 1"/>
    <property type="match status" value="1"/>
</dbReference>
<evidence type="ECO:0000256" key="6">
    <source>
        <dbReference type="HAMAP-Rule" id="MF_00222"/>
    </source>
</evidence>
<evidence type="ECO:0000313" key="10">
    <source>
        <dbReference type="EMBL" id="MCD1294673.1"/>
    </source>
</evidence>
<dbReference type="InterPro" id="IPR036291">
    <property type="entry name" value="NAD(P)-bd_dom_sf"/>
</dbReference>
<dbReference type="EC" id="1.1.1.25" evidence="1 6"/>
<dbReference type="Gene3D" id="3.40.50.720">
    <property type="entry name" value="NAD(P)-binding Rossmann-like Domain"/>
    <property type="match status" value="1"/>
</dbReference>
<comment type="subunit">
    <text evidence="6">Homodimer.</text>
</comment>
<organism evidence="10 11">
    <name type="scientific">Methanooceanicella nereidis</name>
    <dbReference type="NCBI Taxonomy" id="2052831"/>
    <lineage>
        <taxon>Archaea</taxon>
        <taxon>Methanobacteriati</taxon>
        <taxon>Methanobacteriota</taxon>
        <taxon>Stenosarchaea group</taxon>
        <taxon>Methanomicrobia</taxon>
        <taxon>Methanocellales</taxon>
        <taxon>Methanocellaceae</taxon>
        <taxon>Methanooceanicella</taxon>
    </lineage>
</organism>
<comment type="catalytic activity">
    <reaction evidence="6">
        <text>shikimate + NADP(+) = 3-dehydroshikimate + NADPH + H(+)</text>
        <dbReference type="Rhea" id="RHEA:17737"/>
        <dbReference type="ChEBI" id="CHEBI:15378"/>
        <dbReference type="ChEBI" id="CHEBI:16630"/>
        <dbReference type="ChEBI" id="CHEBI:36208"/>
        <dbReference type="ChEBI" id="CHEBI:57783"/>
        <dbReference type="ChEBI" id="CHEBI:58349"/>
        <dbReference type="EC" id="1.1.1.25"/>
    </reaction>
</comment>
<sequence length="270" mass="28978">MKKVFGVIGDPISHSLSPVMHNAAFDHLEMDCAYHAFQVKGEHLREAIVGARYLGFGGLNVTIPHKEEVLKIVEGGKMASDIGAANTIDFRRMKAFNTDGPGALDSLQDNGIDVSGKDVLVLGAGGAARAIVYIMAISGARVTVLNRTEDKSLALASHMSMFGNVTGKGLGEIPTDVSASDVIINTTSVGMYPDVDGTLVTSDMLDSSQVVFDLVYKPLETRLLKEARMAGAKTIDGITMLVRQGARSFEIWNDVRPPVDVMERSVRDVL</sequence>
<comment type="caution">
    <text evidence="10">The sequence shown here is derived from an EMBL/GenBank/DDBJ whole genome shotgun (WGS) entry which is preliminary data.</text>
</comment>
<evidence type="ECO:0000313" key="11">
    <source>
        <dbReference type="Proteomes" id="UP001320159"/>
    </source>
</evidence>
<dbReference type="RefSeq" id="WP_230741505.1">
    <property type="nucleotide sequence ID" value="NZ_PGCK01000004.1"/>
</dbReference>
<proteinExistence type="inferred from homology"/>
<feature type="active site" description="Proton acceptor" evidence="6">
    <location>
        <position position="66"/>
    </location>
</feature>
<keyword evidence="5 6" id="KW-0057">Aromatic amino acid biosynthesis</keyword>
<dbReference type="InterPro" id="IPR022893">
    <property type="entry name" value="Shikimate_DH_fam"/>
</dbReference>
<dbReference type="InterPro" id="IPR041121">
    <property type="entry name" value="SDH_C"/>
</dbReference>
<dbReference type="InterPro" id="IPR046346">
    <property type="entry name" value="Aminoacid_DH-like_N_sf"/>
</dbReference>
<evidence type="ECO:0000256" key="4">
    <source>
        <dbReference type="ARBA" id="ARBA00023002"/>
    </source>
</evidence>
<comment type="similarity">
    <text evidence="6">Belongs to the shikimate dehydrogenase family.</text>
</comment>
<protein>
    <recommendedName>
        <fullName evidence="1 6">Shikimate dehydrogenase (NADP(+))</fullName>
        <shortName evidence="6">SDH</shortName>
        <ecNumber evidence="1 6">1.1.1.25</ecNumber>
    </recommendedName>
</protein>
<dbReference type="AlphaFoldDB" id="A0AAP2W5U5"/>
<dbReference type="Pfam" id="PF18317">
    <property type="entry name" value="SDH_C"/>
    <property type="match status" value="1"/>
</dbReference>
<dbReference type="CDD" id="cd01065">
    <property type="entry name" value="NAD_bind_Shikimate_DH"/>
    <property type="match status" value="1"/>
</dbReference>
<comment type="caution">
    <text evidence="6">Lacks conserved residue(s) required for the propagation of feature annotation.</text>
</comment>
<feature type="binding site" evidence="6">
    <location>
        <position position="244"/>
    </location>
    <ligand>
        <name>shikimate</name>
        <dbReference type="ChEBI" id="CHEBI:36208"/>
    </ligand>
</feature>
<dbReference type="Pfam" id="PF08501">
    <property type="entry name" value="Shikimate_dh_N"/>
    <property type="match status" value="1"/>
</dbReference>
<dbReference type="PANTHER" id="PTHR21089">
    <property type="entry name" value="SHIKIMATE DEHYDROGENASE"/>
    <property type="match status" value="1"/>
</dbReference>
<gene>
    <name evidence="6 10" type="primary">aroE</name>
    <name evidence="10" type="ORF">CUJ83_06625</name>
</gene>
<evidence type="ECO:0000256" key="1">
    <source>
        <dbReference type="ARBA" id="ARBA00012962"/>
    </source>
</evidence>
<feature type="domain" description="SDH C-terminal" evidence="9">
    <location>
        <begin position="237"/>
        <end position="267"/>
    </location>
</feature>
<dbReference type="EMBL" id="PGCK01000004">
    <property type="protein sequence ID" value="MCD1294673.1"/>
    <property type="molecule type" value="Genomic_DNA"/>
</dbReference>
<feature type="domain" description="Quinate/shikimate 5-dehydrogenase/glutamyl-tRNA reductase" evidence="7">
    <location>
        <begin position="113"/>
        <end position="188"/>
    </location>
</feature>
<dbReference type="GO" id="GO:0008652">
    <property type="term" value="P:amino acid biosynthetic process"/>
    <property type="evidence" value="ECO:0007669"/>
    <property type="project" value="UniProtKB-KW"/>
</dbReference>
<evidence type="ECO:0000259" key="8">
    <source>
        <dbReference type="Pfam" id="PF08501"/>
    </source>
</evidence>
<keyword evidence="2 6" id="KW-0028">Amino-acid biosynthesis</keyword>
<dbReference type="GO" id="GO:0009423">
    <property type="term" value="P:chorismate biosynthetic process"/>
    <property type="evidence" value="ECO:0007669"/>
    <property type="project" value="UniProtKB-UniRule"/>
</dbReference>
<evidence type="ECO:0000259" key="9">
    <source>
        <dbReference type="Pfam" id="PF18317"/>
    </source>
</evidence>
<evidence type="ECO:0000256" key="5">
    <source>
        <dbReference type="ARBA" id="ARBA00023141"/>
    </source>
</evidence>
<feature type="binding site" evidence="6">
    <location>
        <begin position="123"/>
        <end position="127"/>
    </location>
    <ligand>
        <name>NADP(+)</name>
        <dbReference type="ChEBI" id="CHEBI:58349"/>
    </ligand>
</feature>
<dbReference type="FunFam" id="3.40.50.720:FF:000086">
    <property type="entry name" value="Quinate/shikimate dehydrogenase"/>
    <property type="match status" value="1"/>
</dbReference>
<evidence type="ECO:0000256" key="3">
    <source>
        <dbReference type="ARBA" id="ARBA00022857"/>
    </source>
</evidence>
<dbReference type="HAMAP" id="MF_00222">
    <property type="entry name" value="Shikimate_DH_AroE"/>
    <property type="match status" value="1"/>
</dbReference>
<feature type="binding site" evidence="6">
    <location>
        <position position="99"/>
    </location>
    <ligand>
        <name>shikimate</name>
        <dbReference type="ChEBI" id="CHEBI:36208"/>
    </ligand>
</feature>
<dbReference type="SUPFAM" id="SSF51735">
    <property type="entry name" value="NAD(P)-binding Rossmann-fold domains"/>
    <property type="match status" value="1"/>
</dbReference>
<dbReference type="GO" id="GO:0050661">
    <property type="term" value="F:NADP binding"/>
    <property type="evidence" value="ECO:0007669"/>
    <property type="project" value="InterPro"/>
</dbReference>
<keyword evidence="3 6" id="KW-0521">NADP</keyword>
<dbReference type="Proteomes" id="UP001320159">
    <property type="component" value="Unassembled WGS sequence"/>
</dbReference>
<keyword evidence="11" id="KW-1185">Reference proteome</keyword>
<feature type="binding site" evidence="6">
    <location>
        <begin position="146"/>
        <end position="151"/>
    </location>
    <ligand>
        <name>NADP(+)</name>
        <dbReference type="ChEBI" id="CHEBI:58349"/>
    </ligand>
</feature>
<comment type="pathway">
    <text evidence="6">Metabolic intermediate biosynthesis; chorismate biosynthesis; chorismate from D-erythrose 4-phosphate and phosphoenolpyruvate: step 4/7.</text>
</comment>
<keyword evidence="4 6" id="KW-0560">Oxidoreductase</keyword>
<dbReference type="InterPro" id="IPR013708">
    <property type="entry name" value="Shikimate_DH-bd_N"/>
</dbReference>
<feature type="domain" description="Shikimate dehydrogenase substrate binding N-terminal" evidence="8">
    <location>
        <begin position="7"/>
        <end position="88"/>
    </location>
</feature>
<dbReference type="PANTHER" id="PTHR21089:SF1">
    <property type="entry name" value="BIFUNCTIONAL 3-DEHYDROQUINATE DEHYDRATASE_SHIKIMATE DEHYDROGENASE, CHLOROPLASTIC"/>
    <property type="match status" value="1"/>
</dbReference>